<dbReference type="Gramene" id="TKW28598">
    <property type="protein sequence ID" value="TKW28598"/>
    <property type="gene ID" value="SEVIR_3G341520v2"/>
</dbReference>
<evidence type="ECO:0000256" key="2">
    <source>
        <dbReference type="SAM" id="MobiDB-lite"/>
    </source>
</evidence>
<keyword evidence="5" id="KW-1185">Reference proteome</keyword>
<name>A0A4U6VGJ9_SETVI</name>
<feature type="domain" description="Disease resistance R13L4/SHOC-2-like LRR" evidence="3">
    <location>
        <begin position="10"/>
        <end position="221"/>
    </location>
</feature>
<dbReference type="OMA" id="EVMEECH"/>
<evidence type="ECO:0000259" key="3">
    <source>
        <dbReference type="Pfam" id="PF23598"/>
    </source>
</evidence>
<dbReference type="Proteomes" id="UP000298652">
    <property type="component" value="Chromosome 3"/>
</dbReference>
<dbReference type="Pfam" id="PF23598">
    <property type="entry name" value="LRR_14"/>
    <property type="match status" value="1"/>
</dbReference>
<proteinExistence type="predicted"/>
<evidence type="ECO:0000313" key="4">
    <source>
        <dbReference type="EMBL" id="TKW28598.1"/>
    </source>
</evidence>
<dbReference type="InterPro" id="IPR055414">
    <property type="entry name" value="LRR_R13L4/SHOC2-like"/>
</dbReference>
<keyword evidence="1" id="KW-0677">Repeat</keyword>
<protein>
    <recommendedName>
        <fullName evidence="3">Disease resistance R13L4/SHOC-2-like LRR domain-containing protein</fullName>
    </recommendedName>
</protein>
<dbReference type="InterPro" id="IPR032675">
    <property type="entry name" value="LRR_dom_sf"/>
</dbReference>
<evidence type="ECO:0000256" key="1">
    <source>
        <dbReference type="ARBA" id="ARBA00022737"/>
    </source>
</evidence>
<feature type="region of interest" description="Disordered" evidence="2">
    <location>
        <begin position="229"/>
        <end position="252"/>
    </location>
</feature>
<accession>A0A4U6VGJ9</accession>
<reference evidence="4" key="1">
    <citation type="submission" date="2019-03" db="EMBL/GenBank/DDBJ databases">
        <title>WGS assembly of Setaria viridis.</title>
        <authorList>
            <person name="Huang P."/>
            <person name="Jenkins J."/>
            <person name="Grimwood J."/>
            <person name="Barry K."/>
            <person name="Healey A."/>
            <person name="Mamidi S."/>
            <person name="Sreedasyam A."/>
            <person name="Shu S."/>
            <person name="Feldman M."/>
            <person name="Wu J."/>
            <person name="Yu Y."/>
            <person name="Chen C."/>
            <person name="Johnson J."/>
            <person name="Rokhsar D."/>
            <person name="Baxter I."/>
            <person name="Schmutz J."/>
            <person name="Brutnell T."/>
            <person name="Kellogg E."/>
        </authorList>
    </citation>
    <scope>NUCLEOTIDE SEQUENCE [LARGE SCALE GENOMIC DNA]</scope>
</reference>
<evidence type="ECO:0000313" key="5">
    <source>
        <dbReference type="Proteomes" id="UP000298652"/>
    </source>
</evidence>
<dbReference type="EMBL" id="CM016554">
    <property type="protein sequence ID" value="TKW28598.1"/>
    <property type="molecule type" value="Genomic_DNA"/>
</dbReference>
<dbReference type="Gene3D" id="3.80.10.10">
    <property type="entry name" value="Ribonuclease Inhibitor"/>
    <property type="match status" value="1"/>
</dbReference>
<dbReference type="AlphaFoldDB" id="A0A4U6VGJ9"/>
<gene>
    <name evidence="4" type="ORF">SEVIR_3G341520v2</name>
</gene>
<sequence>MLNRWQLGCDTEQYEEAFKSSLAAMGKHGLQSLRVTKYDILEEELMDILCCTVPCLRELVVDGPSITRLPKQIVSLVNLTYLRLCIERIKQEDLCILGAIPTLLSADLSAAHAPDERLTIRSQQFRCLKEFRFWIHHAQDGLEMLFLVEAMPELRRLYLDLVFVAMETESKMGFEFSFEQLASLEHIGVRILPNNVTRSRVEAAEAAIRNAVSIHPGQPTLDLKVEGTTIEDKDEGEDRSGHGMAEVLEEDP</sequence>
<dbReference type="SUPFAM" id="SSF52047">
    <property type="entry name" value="RNI-like"/>
    <property type="match status" value="1"/>
</dbReference>
<organism evidence="4 5">
    <name type="scientific">Setaria viridis</name>
    <name type="common">Green bristlegrass</name>
    <name type="synonym">Setaria italica subsp. viridis</name>
    <dbReference type="NCBI Taxonomy" id="4556"/>
    <lineage>
        <taxon>Eukaryota</taxon>
        <taxon>Viridiplantae</taxon>
        <taxon>Streptophyta</taxon>
        <taxon>Embryophyta</taxon>
        <taxon>Tracheophyta</taxon>
        <taxon>Spermatophyta</taxon>
        <taxon>Magnoliopsida</taxon>
        <taxon>Liliopsida</taxon>
        <taxon>Poales</taxon>
        <taxon>Poaceae</taxon>
        <taxon>PACMAD clade</taxon>
        <taxon>Panicoideae</taxon>
        <taxon>Panicodae</taxon>
        <taxon>Paniceae</taxon>
        <taxon>Cenchrinae</taxon>
        <taxon>Setaria</taxon>
    </lineage>
</organism>